<evidence type="ECO:0000313" key="15">
    <source>
        <dbReference type="Proteomes" id="UP000054241"/>
    </source>
</evidence>
<dbReference type="InterPro" id="IPR003594">
    <property type="entry name" value="HATPase_dom"/>
</dbReference>
<feature type="region of interest" description="Disordered" evidence="10">
    <location>
        <begin position="385"/>
        <end position="405"/>
    </location>
</feature>
<evidence type="ECO:0000259" key="13">
    <source>
        <dbReference type="PROSITE" id="PS50885"/>
    </source>
</evidence>
<comment type="caution">
    <text evidence="14">The sequence shown here is derived from an EMBL/GenBank/DDBJ whole genome shotgun (WGS) entry which is preliminary data.</text>
</comment>
<dbReference type="InterPro" id="IPR005467">
    <property type="entry name" value="His_kinase_dom"/>
</dbReference>
<dbReference type="SUPFAM" id="SSF55874">
    <property type="entry name" value="ATPase domain of HSP90 chaperone/DNA topoisomerase II/histidine kinase"/>
    <property type="match status" value="1"/>
</dbReference>
<dbReference type="Gene3D" id="3.30.565.10">
    <property type="entry name" value="Histidine kinase-like ATPase, C-terminal domain"/>
    <property type="match status" value="1"/>
</dbReference>
<dbReference type="GO" id="GO:0005886">
    <property type="term" value="C:plasma membrane"/>
    <property type="evidence" value="ECO:0007669"/>
    <property type="project" value="UniProtKB-SubCell"/>
</dbReference>
<name>A0A117PU79_9ACTN</name>
<sequence>MGLRTKTALVIAGIAAIVAALIGLLVHHRTADQQHRDAAHAADAQLVQALQDRIAGVDSGALVNPPDLPAALRATVIHRLVRATYLQDPGDPKGPVMWAAARSGDDILAVRRSYAPQAEALQRLDQELLGSGAAAVALGCGLGIAVAAAAGRRIGASARTAQRISGGDLTARVTPKGKDEIARLGEAVNTMADALSARLEAERRVTADIAHELRTPVAGLVTAVDLLPPGRPAELVRGGVDQLRRLVEDVLEVARLDVPGVERAQREEVRLGELTRRAAAATGREVEVRVRRDEVVQTDPRRVERILANLVTNACRHGAPPVVLEVDGTAVHVSDHGPGFPADLLAEGPQRFRTGARERGTGIGLGLTIVMGQAQVLGAEVTYENPPEGGARATLDLAPRRDRPA</sequence>
<dbReference type="Gene3D" id="1.10.287.130">
    <property type="match status" value="1"/>
</dbReference>
<comment type="subcellular location">
    <subcellularLocation>
        <location evidence="2">Cell membrane</location>
    </subcellularLocation>
</comment>
<dbReference type="Pfam" id="PF02518">
    <property type="entry name" value="HATPase_c"/>
    <property type="match status" value="1"/>
</dbReference>
<proteinExistence type="predicted"/>
<dbReference type="CDD" id="cd00082">
    <property type="entry name" value="HisKA"/>
    <property type="match status" value="1"/>
</dbReference>
<gene>
    <name evidence="14" type="ORF">AQI88_35335</name>
</gene>
<keyword evidence="11" id="KW-0472">Membrane</keyword>
<keyword evidence="15" id="KW-1185">Reference proteome</keyword>
<organism evidence="14 15">
    <name type="scientific">Streptomyces cellostaticus</name>
    <dbReference type="NCBI Taxonomy" id="67285"/>
    <lineage>
        <taxon>Bacteria</taxon>
        <taxon>Bacillati</taxon>
        <taxon>Actinomycetota</taxon>
        <taxon>Actinomycetes</taxon>
        <taxon>Kitasatosporales</taxon>
        <taxon>Streptomycetaceae</taxon>
        <taxon>Streptomyces</taxon>
    </lineage>
</organism>
<reference evidence="14 15" key="1">
    <citation type="submission" date="2015-10" db="EMBL/GenBank/DDBJ databases">
        <title>Draft genome sequence of Streptomyces cellostaticus DSM 40189, type strain for the species Streptomyces cellostaticus.</title>
        <authorList>
            <person name="Ruckert C."/>
            <person name="Winkler A."/>
            <person name="Kalinowski J."/>
            <person name="Kampfer P."/>
            <person name="Glaeser S."/>
        </authorList>
    </citation>
    <scope>NUCLEOTIDE SEQUENCE [LARGE SCALE GENOMIC DNA]</scope>
    <source>
        <strain evidence="14 15">DSM 40189</strain>
    </source>
</reference>
<feature type="transmembrane region" description="Helical" evidence="11">
    <location>
        <begin position="7"/>
        <end position="26"/>
    </location>
</feature>
<evidence type="ECO:0000256" key="11">
    <source>
        <dbReference type="SAM" id="Phobius"/>
    </source>
</evidence>
<evidence type="ECO:0000259" key="12">
    <source>
        <dbReference type="PROSITE" id="PS50109"/>
    </source>
</evidence>
<evidence type="ECO:0000256" key="1">
    <source>
        <dbReference type="ARBA" id="ARBA00000085"/>
    </source>
</evidence>
<keyword evidence="9" id="KW-0902">Two-component regulatory system</keyword>
<evidence type="ECO:0000313" key="14">
    <source>
        <dbReference type="EMBL" id="KUM91700.1"/>
    </source>
</evidence>
<dbReference type="Proteomes" id="UP000054241">
    <property type="component" value="Unassembled WGS sequence"/>
</dbReference>
<evidence type="ECO:0000256" key="8">
    <source>
        <dbReference type="ARBA" id="ARBA00022989"/>
    </source>
</evidence>
<dbReference type="PANTHER" id="PTHR45436:SF5">
    <property type="entry name" value="SENSOR HISTIDINE KINASE TRCS"/>
    <property type="match status" value="1"/>
</dbReference>
<evidence type="ECO:0000256" key="3">
    <source>
        <dbReference type="ARBA" id="ARBA00012438"/>
    </source>
</evidence>
<keyword evidence="7 14" id="KW-0418">Kinase</keyword>
<feature type="domain" description="Histidine kinase" evidence="12">
    <location>
        <begin position="208"/>
        <end position="401"/>
    </location>
</feature>
<dbReference type="InterPro" id="IPR036890">
    <property type="entry name" value="HATPase_C_sf"/>
</dbReference>
<evidence type="ECO:0000256" key="4">
    <source>
        <dbReference type="ARBA" id="ARBA00022553"/>
    </source>
</evidence>
<comment type="catalytic activity">
    <reaction evidence="1">
        <text>ATP + protein L-histidine = ADP + protein N-phospho-L-histidine.</text>
        <dbReference type="EC" id="2.7.13.3"/>
    </reaction>
</comment>
<dbReference type="InterPro" id="IPR036097">
    <property type="entry name" value="HisK_dim/P_sf"/>
</dbReference>
<dbReference type="AlphaFoldDB" id="A0A117PU79"/>
<feature type="domain" description="HAMP" evidence="13">
    <location>
        <begin position="148"/>
        <end position="200"/>
    </location>
</feature>
<evidence type="ECO:0000256" key="9">
    <source>
        <dbReference type="ARBA" id="ARBA00023012"/>
    </source>
</evidence>
<dbReference type="InterPro" id="IPR003661">
    <property type="entry name" value="HisK_dim/P_dom"/>
</dbReference>
<dbReference type="PROSITE" id="PS50885">
    <property type="entry name" value="HAMP"/>
    <property type="match status" value="1"/>
</dbReference>
<evidence type="ECO:0000256" key="7">
    <source>
        <dbReference type="ARBA" id="ARBA00022777"/>
    </source>
</evidence>
<keyword evidence="8 11" id="KW-1133">Transmembrane helix</keyword>
<dbReference type="CDD" id="cd06225">
    <property type="entry name" value="HAMP"/>
    <property type="match status" value="1"/>
</dbReference>
<evidence type="ECO:0000256" key="10">
    <source>
        <dbReference type="SAM" id="MobiDB-lite"/>
    </source>
</evidence>
<dbReference type="Gene3D" id="6.10.340.10">
    <property type="match status" value="1"/>
</dbReference>
<evidence type="ECO:0000256" key="5">
    <source>
        <dbReference type="ARBA" id="ARBA00022679"/>
    </source>
</evidence>
<keyword evidence="6 11" id="KW-0812">Transmembrane</keyword>
<dbReference type="STRING" id="67285.AQI88_35335"/>
<dbReference type="InterPro" id="IPR003660">
    <property type="entry name" value="HAMP_dom"/>
</dbReference>
<evidence type="ECO:0000256" key="6">
    <source>
        <dbReference type="ARBA" id="ARBA00022692"/>
    </source>
</evidence>
<protein>
    <recommendedName>
        <fullName evidence="3">histidine kinase</fullName>
        <ecNumber evidence="3">2.7.13.3</ecNumber>
    </recommendedName>
</protein>
<dbReference type="RefSeq" id="WP_067007624.1">
    <property type="nucleotide sequence ID" value="NZ_BNDU01000004.1"/>
</dbReference>
<accession>A0A117PU79</accession>
<dbReference type="EMBL" id="LMWL01000069">
    <property type="protein sequence ID" value="KUM91700.1"/>
    <property type="molecule type" value="Genomic_DNA"/>
</dbReference>
<dbReference type="InterPro" id="IPR050428">
    <property type="entry name" value="TCS_sensor_his_kinase"/>
</dbReference>
<dbReference type="SMART" id="SM00388">
    <property type="entry name" value="HisKA"/>
    <property type="match status" value="1"/>
</dbReference>
<dbReference type="Pfam" id="PF00672">
    <property type="entry name" value="HAMP"/>
    <property type="match status" value="1"/>
</dbReference>
<dbReference type="PROSITE" id="PS50109">
    <property type="entry name" value="HIS_KIN"/>
    <property type="match status" value="1"/>
</dbReference>
<dbReference type="SMART" id="SM00387">
    <property type="entry name" value="HATPase_c"/>
    <property type="match status" value="1"/>
</dbReference>
<dbReference type="SUPFAM" id="SSF158472">
    <property type="entry name" value="HAMP domain-like"/>
    <property type="match status" value="1"/>
</dbReference>
<keyword evidence="5" id="KW-0808">Transferase</keyword>
<dbReference type="Pfam" id="PF00512">
    <property type="entry name" value="HisKA"/>
    <property type="match status" value="1"/>
</dbReference>
<dbReference type="SUPFAM" id="SSF47384">
    <property type="entry name" value="Homodimeric domain of signal transducing histidine kinase"/>
    <property type="match status" value="1"/>
</dbReference>
<dbReference type="PANTHER" id="PTHR45436">
    <property type="entry name" value="SENSOR HISTIDINE KINASE YKOH"/>
    <property type="match status" value="1"/>
</dbReference>
<dbReference type="OrthoDB" id="9786919at2"/>
<dbReference type="EC" id="2.7.13.3" evidence="3"/>
<keyword evidence="4" id="KW-0597">Phosphoprotein</keyword>
<dbReference type="GO" id="GO:0000155">
    <property type="term" value="F:phosphorelay sensor kinase activity"/>
    <property type="evidence" value="ECO:0007669"/>
    <property type="project" value="InterPro"/>
</dbReference>
<dbReference type="SMART" id="SM00304">
    <property type="entry name" value="HAMP"/>
    <property type="match status" value="1"/>
</dbReference>
<evidence type="ECO:0000256" key="2">
    <source>
        <dbReference type="ARBA" id="ARBA00004236"/>
    </source>
</evidence>